<protein>
    <submittedName>
        <fullName evidence="2">Uncharacterized protein</fullName>
    </submittedName>
</protein>
<evidence type="ECO:0000313" key="2">
    <source>
        <dbReference type="EMBL" id="OCH85961.1"/>
    </source>
</evidence>
<sequence>MSSREGRGVPPRGQRGGPPSQRHKVYEPGKRYMELVPSVSRSSGLDKDGDALRDLAFQEEYRVFVHGKAEEYWKRFPLGAALNEEDRKQREEVQGNLLILFRKLREGILSTNRRDAFAIEVYESSLYLSVIFKAAAQTTSTLSHLLPLYTRQSDPAASDAASASTPRQPGAAPVLLALLHALHTTYPSQRGFHEQVRALPPAFLPRSSDAHHWVHDLARCLRRCEYARLERLTELAAFAHFVGDRPGPGGPGAAAPDLPLEALRTLVDAIRVQARMTAWRIVRSAYRELACPPASLAAGSETSMWLVRSLALRSWERGDLRDAERVEGSSVEGKEAEMEERRLAEQWLVARCKEGEVKEKEGVEGRWILLRTPAK</sequence>
<organism evidence="2 3">
    <name type="scientific">Obba rivulosa</name>
    <dbReference type="NCBI Taxonomy" id="1052685"/>
    <lineage>
        <taxon>Eukaryota</taxon>
        <taxon>Fungi</taxon>
        <taxon>Dikarya</taxon>
        <taxon>Basidiomycota</taxon>
        <taxon>Agaricomycotina</taxon>
        <taxon>Agaricomycetes</taxon>
        <taxon>Polyporales</taxon>
        <taxon>Gelatoporiaceae</taxon>
        <taxon>Obba</taxon>
    </lineage>
</organism>
<name>A0A8E2DGH3_9APHY</name>
<reference evidence="2 3" key="1">
    <citation type="submission" date="2016-07" db="EMBL/GenBank/DDBJ databases">
        <title>Draft genome of the white-rot fungus Obba rivulosa 3A-2.</title>
        <authorList>
            <consortium name="DOE Joint Genome Institute"/>
            <person name="Miettinen O."/>
            <person name="Riley R."/>
            <person name="Acob R."/>
            <person name="Barry K."/>
            <person name="Cullen D."/>
            <person name="De Vries R."/>
            <person name="Hainaut M."/>
            <person name="Hatakka A."/>
            <person name="Henrissat B."/>
            <person name="Hilden K."/>
            <person name="Kuo R."/>
            <person name="Labutti K."/>
            <person name="Lipzen A."/>
            <person name="Makela M.R."/>
            <person name="Sandor L."/>
            <person name="Spatafora J.W."/>
            <person name="Grigoriev I.V."/>
            <person name="Hibbett D.S."/>
        </authorList>
    </citation>
    <scope>NUCLEOTIDE SEQUENCE [LARGE SCALE GENOMIC DNA]</scope>
    <source>
        <strain evidence="2 3">3A-2</strain>
    </source>
</reference>
<evidence type="ECO:0000256" key="1">
    <source>
        <dbReference type="SAM" id="MobiDB-lite"/>
    </source>
</evidence>
<gene>
    <name evidence="2" type="ORF">OBBRIDRAFT_890823</name>
</gene>
<dbReference type="PANTHER" id="PTHR39398:SF1">
    <property type="entry name" value="CSN8_PSMD8_EIF3K DOMAIN-CONTAINING PROTEIN"/>
    <property type="match status" value="1"/>
</dbReference>
<feature type="compositionally biased region" description="Low complexity" evidence="1">
    <location>
        <begin position="8"/>
        <end position="19"/>
    </location>
</feature>
<dbReference type="EMBL" id="KV722553">
    <property type="protein sequence ID" value="OCH85961.1"/>
    <property type="molecule type" value="Genomic_DNA"/>
</dbReference>
<dbReference type="Proteomes" id="UP000250043">
    <property type="component" value="Unassembled WGS sequence"/>
</dbReference>
<feature type="region of interest" description="Disordered" evidence="1">
    <location>
        <begin position="1"/>
        <end position="29"/>
    </location>
</feature>
<dbReference type="AlphaFoldDB" id="A0A8E2DGH3"/>
<evidence type="ECO:0000313" key="3">
    <source>
        <dbReference type="Proteomes" id="UP000250043"/>
    </source>
</evidence>
<proteinExistence type="predicted"/>
<dbReference type="OrthoDB" id="2100128at2759"/>
<dbReference type="PANTHER" id="PTHR39398">
    <property type="entry name" value="YALI0F14311P"/>
    <property type="match status" value="1"/>
</dbReference>
<keyword evidence="3" id="KW-1185">Reference proteome</keyword>
<accession>A0A8E2DGH3</accession>